<dbReference type="Gene3D" id="3.40.50.10350">
    <property type="entry name" value="Glycerate kinase, domain 1"/>
    <property type="match status" value="1"/>
</dbReference>
<organism evidence="5 6">
    <name type="scientific">Fervidicola ferrireducens</name>
    <dbReference type="NCBI Taxonomy" id="520764"/>
    <lineage>
        <taxon>Bacteria</taxon>
        <taxon>Bacillati</taxon>
        <taxon>Bacillota</taxon>
        <taxon>Clostridia</taxon>
        <taxon>Thermosediminibacterales</taxon>
        <taxon>Thermosediminibacteraceae</taxon>
        <taxon>Fervidicola</taxon>
    </lineage>
</organism>
<proteinExistence type="inferred from homology"/>
<dbReference type="GO" id="GO:0008887">
    <property type="term" value="F:glycerate kinase activity"/>
    <property type="evidence" value="ECO:0007669"/>
    <property type="project" value="UniProtKB-UniRule"/>
</dbReference>
<reference evidence="5 6" key="1">
    <citation type="submission" date="2015-12" db="EMBL/GenBank/DDBJ databases">
        <title>Draft genome sequnece of Fervidicola ferrireducens strain Y170.</title>
        <authorList>
            <person name="Patel B.K."/>
        </authorList>
    </citation>
    <scope>NUCLEOTIDE SEQUENCE [LARGE SCALE GENOMIC DNA]</scope>
    <source>
        <strain evidence="5 6">Y170</strain>
    </source>
</reference>
<dbReference type="Gene3D" id="3.90.1510.10">
    <property type="entry name" value="Glycerate kinase, domain 2"/>
    <property type="match status" value="1"/>
</dbReference>
<dbReference type="InParanoid" id="A0A140L1C3"/>
<accession>A0A140L1C3</accession>
<dbReference type="PANTHER" id="PTHR21599:SF0">
    <property type="entry name" value="GLYCERATE KINASE"/>
    <property type="match status" value="1"/>
</dbReference>
<dbReference type="OrthoDB" id="9774290at2"/>
<evidence type="ECO:0000256" key="2">
    <source>
        <dbReference type="ARBA" id="ARBA00022679"/>
    </source>
</evidence>
<evidence type="ECO:0000256" key="4">
    <source>
        <dbReference type="PIRNR" id="PIRNR006078"/>
    </source>
</evidence>
<dbReference type="RefSeq" id="WP_066355359.1">
    <property type="nucleotide sequence ID" value="NZ_LOED01000051.1"/>
</dbReference>
<evidence type="ECO:0000256" key="1">
    <source>
        <dbReference type="ARBA" id="ARBA00006284"/>
    </source>
</evidence>
<dbReference type="InterPro" id="IPR018197">
    <property type="entry name" value="Glycerate_kinase_RE-like"/>
</dbReference>
<dbReference type="PATRIC" id="fig|520764.3.peg.2511"/>
<protein>
    <submittedName>
        <fullName evidence="5">Glycerate 2-kinase</fullName>
        <ecNumber evidence="5">2.7.1.165</ecNumber>
    </submittedName>
</protein>
<keyword evidence="3 4" id="KW-0418">Kinase</keyword>
<evidence type="ECO:0000256" key="3">
    <source>
        <dbReference type="ARBA" id="ARBA00022777"/>
    </source>
</evidence>
<dbReference type="EMBL" id="LOED01000051">
    <property type="protein sequence ID" value="KXG74348.1"/>
    <property type="molecule type" value="Genomic_DNA"/>
</dbReference>
<dbReference type="Proteomes" id="UP000070427">
    <property type="component" value="Unassembled WGS sequence"/>
</dbReference>
<sequence>MKAVKILIAPDSFKGSLTSLQAANAIERGILKVASCVGVKVDVDKVPMADGGEGTVEAIICAAGGRMVRTKVLDPLGRETDSFFGVLPDGTAVIEMAAASGLNLLKPEERNPMKTTTYGTGQLIKAALDYGSRKLIIGIGGSATNDGGVGMAQALGISFLDAEGKEIGFGGGELSKIAKIDVSRLDPRAKEAEIVVACDVKNVLCGPQGASAVYGPQKGATPEMVEILDQNLRHMASMIKRDLGKDVADVPGSGAAGGLGAALMAFLEARMKPGIEIIMEIARLEEKIKGADVVITGEGSTDSQTLYGKVPLGIARVARRWRTPVVCLSGSLKEGYEALYIEGITAFFSITSGPMTLEEAMERGEELLEKTSENVFRLYFSRG</sequence>
<dbReference type="SUPFAM" id="SSF110738">
    <property type="entry name" value="Glycerate kinase I"/>
    <property type="match status" value="1"/>
</dbReference>
<gene>
    <name evidence="5" type="primary">garK</name>
    <name evidence="5" type="ORF">AN618_23290</name>
</gene>
<dbReference type="EC" id="2.7.1.165" evidence="5"/>
<name>A0A140L1C3_9FIRM</name>
<comment type="similarity">
    <text evidence="1 4">Belongs to the glycerate kinase type-1 family.</text>
</comment>
<dbReference type="GO" id="GO:0031388">
    <property type="term" value="P:organic acid phosphorylation"/>
    <property type="evidence" value="ECO:0007669"/>
    <property type="project" value="UniProtKB-UniRule"/>
</dbReference>
<keyword evidence="2 4" id="KW-0808">Transferase</keyword>
<evidence type="ECO:0000313" key="5">
    <source>
        <dbReference type="EMBL" id="KXG74348.1"/>
    </source>
</evidence>
<evidence type="ECO:0000313" key="6">
    <source>
        <dbReference type="Proteomes" id="UP000070427"/>
    </source>
</evidence>
<dbReference type="STRING" id="520764.AN618_23290"/>
<dbReference type="NCBIfam" id="TIGR00045">
    <property type="entry name" value="glycerate kinase"/>
    <property type="match status" value="1"/>
</dbReference>
<dbReference type="InterPro" id="IPR036129">
    <property type="entry name" value="Glycerate_kinase_sf"/>
</dbReference>
<keyword evidence="6" id="KW-1185">Reference proteome</keyword>
<comment type="caution">
    <text evidence="5">The sequence shown here is derived from an EMBL/GenBank/DDBJ whole genome shotgun (WGS) entry which is preliminary data.</text>
</comment>
<dbReference type="PANTHER" id="PTHR21599">
    <property type="entry name" value="GLYCERATE KINASE"/>
    <property type="match status" value="1"/>
</dbReference>
<dbReference type="AlphaFoldDB" id="A0A140L1C3"/>
<dbReference type="PIRSF" id="PIRSF006078">
    <property type="entry name" value="GlxK"/>
    <property type="match status" value="1"/>
</dbReference>
<dbReference type="InterPro" id="IPR018193">
    <property type="entry name" value="Glyc_kinase_flavodox-like_fold"/>
</dbReference>
<dbReference type="FunCoup" id="A0A140L1C3">
    <property type="interactions" value="96"/>
</dbReference>
<dbReference type="Pfam" id="PF02595">
    <property type="entry name" value="Gly_kinase"/>
    <property type="match status" value="1"/>
</dbReference>
<dbReference type="GO" id="GO:0043798">
    <property type="term" value="F:glycerate 2-kinase activity"/>
    <property type="evidence" value="ECO:0007669"/>
    <property type="project" value="UniProtKB-EC"/>
</dbReference>
<dbReference type="InterPro" id="IPR004381">
    <property type="entry name" value="Glycerate_kinase"/>
</dbReference>